<name>A0AAU7CWI4_9BACT</name>
<dbReference type="InterPro" id="IPR010406">
    <property type="entry name" value="DUF1003"/>
</dbReference>
<dbReference type="EMBL" id="CP121195">
    <property type="protein sequence ID" value="XBH13041.1"/>
    <property type="molecule type" value="Genomic_DNA"/>
</dbReference>
<keyword evidence="1" id="KW-0812">Transmembrane</keyword>
<protein>
    <submittedName>
        <fullName evidence="2">DUF1003 domain-containing protein</fullName>
    </submittedName>
</protein>
<dbReference type="EMBL" id="CP121194">
    <property type="protein sequence ID" value="XBH09655.1"/>
    <property type="molecule type" value="Genomic_DNA"/>
</dbReference>
<evidence type="ECO:0000313" key="2">
    <source>
        <dbReference type="EMBL" id="XBH09655.1"/>
    </source>
</evidence>
<evidence type="ECO:0000313" key="3">
    <source>
        <dbReference type="EMBL" id="XBH13041.1"/>
    </source>
</evidence>
<reference evidence="2" key="1">
    <citation type="submission" date="2023-03" db="EMBL/GenBank/DDBJ databases">
        <title>Edaphobacter sp.</title>
        <authorList>
            <person name="Huber K.J."/>
            <person name="Papendorf J."/>
            <person name="Pilke C."/>
            <person name="Bunk B."/>
            <person name="Sproeer C."/>
            <person name="Pester M."/>
        </authorList>
    </citation>
    <scope>NUCLEOTIDE SEQUENCE</scope>
    <source>
        <strain evidence="2">DSM 109919</strain>
        <strain evidence="3">DSM 109920</strain>
    </source>
</reference>
<dbReference type="AlphaFoldDB" id="A0AAU7CWI4"/>
<dbReference type="RefSeq" id="WP_348267163.1">
    <property type="nucleotide sequence ID" value="NZ_CP121194.1"/>
</dbReference>
<gene>
    <name evidence="2" type="ORF">P4G45_14345</name>
    <name evidence="3" type="ORF">P8936_15300</name>
</gene>
<dbReference type="KEGG" id="epl:P4G45_14345"/>
<evidence type="ECO:0000256" key="1">
    <source>
        <dbReference type="SAM" id="Phobius"/>
    </source>
</evidence>
<accession>A0AAU7CWI4</accession>
<proteinExistence type="predicted"/>
<keyword evidence="1" id="KW-1133">Transmembrane helix</keyword>
<sequence>MSQNHIQEHIDLIAKHEQDFLLHRTSAERLGDSIAGFAGSLPFVCIHLAIFAGWMAFNTVSSPHLRHFDPPPYSLLGTIVAIEAILLASMILMRQSRMSRRADERDHLMLQILLLTEKEITAVLGVDRQIAERIGLQQVAHDRNIEQLSQDTSIDDVAQTIKDTLPSD</sequence>
<dbReference type="Pfam" id="PF06210">
    <property type="entry name" value="DUF1003"/>
    <property type="match status" value="1"/>
</dbReference>
<feature type="transmembrane region" description="Helical" evidence="1">
    <location>
        <begin position="34"/>
        <end position="57"/>
    </location>
</feature>
<feature type="transmembrane region" description="Helical" evidence="1">
    <location>
        <begin position="73"/>
        <end position="93"/>
    </location>
</feature>
<organism evidence="2">
    <name type="scientific">Edaphobacter paludis</name>
    <dbReference type="NCBI Taxonomy" id="3035702"/>
    <lineage>
        <taxon>Bacteria</taxon>
        <taxon>Pseudomonadati</taxon>
        <taxon>Acidobacteriota</taxon>
        <taxon>Terriglobia</taxon>
        <taxon>Terriglobales</taxon>
        <taxon>Acidobacteriaceae</taxon>
        <taxon>Edaphobacter</taxon>
    </lineage>
</organism>
<keyword evidence="1" id="KW-0472">Membrane</keyword>
<accession>A0AAU7D6L9</accession>